<dbReference type="PANTHER" id="PTHR30026">
    <property type="entry name" value="OUTER MEMBRANE PROTEIN TOLC"/>
    <property type="match status" value="1"/>
</dbReference>
<evidence type="ECO:0000313" key="10">
    <source>
        <dbReference type="EMBL" id="MFD2112200.1"/>
    </source>
</evidence>
<evidence type="ECO:0000256" key="1">
    <source>
        <dbReference type="ARBA" id="ARBA00004442"/>
    </source>
</evidence>
<evidence type="ECO:0000256" key="7">
    <source>
        <dbReference type="ARBA" id="ARBA00023237"/>
    </source>
</evidence>
<feature type="region of interest" description="Disordered" evidence="9">
    <location>
        <begin position="58"/>
        <end position="82"/>
    </location>
</feature>
<name>A0ABW4Y869_9GAMM</name>
<organism evidence="10 11">
    <name type="scientific">Thiorhodococcus fuscus</name>
    <dbReference type="NCBI Taxonomy" id="527200"/>
    <lineage>
        <taxon>Bacteria</taxon>
        <taxon>Pseudomonadati</taxon>
        <taxon>Pseudomonadota</taxon>
        <taxon>Gammaproteobacteria</taxon>
        <taxon>Chromatiales</taxon>
        <taxon>Chromatiaceae</taxon>
        <taxon>Thiorhodococcus</taxon>
    </lineage>
</organism>
<sequence length="457" mass="49659">MLALFFVSPPSDAEPLTSALARTYRQNPSIQAALAGVKATAELLPQARSGYLPNLSLQGVGTQTNSSQTTRTKAATGTRQSDSDYTQSYGSLELALTLNVYEGGATRAGLASAEANVAAALATLDATVSQVLLSVTSSYADVLRLNALLELNDDVERQLRKLETESRSLFEKRLGTLTDVAQASASVANTASQRTSLSASLAAARSNYVALSGQAPDNLKDWPSLPSLPKTLEEVKEIAEASNPALRAARFSVDSARSDIAVARSSLRPTVDLYATYLRIWDRYRYTSPESATVFQPEEDLAVGIQLNVPLFSGGKHSSQVRQAHATFNQSQNLMRNTYHQLMSTVEADWAALEMARARTELVALEVKAMQQTLDGFYRQFQNGLSTMKDVLDARQSLDSALEQQLQARYDLFMGQVNLLQVMGRYNPRGLGLAIEPLGAESYVEAVRNRLFGTDID</sequence>
<dbReference type="RefSeq" id="WP_386026288.1">
    <property type="nucleotide sequence ID" value="NZ_JBHUHX010000021.1"/>
</dbReference>
<proteinExistence type="inferred from homology"/>
<evidence type="ECO:0000256" key="6">
    <source>
        <dbReference type="ARBA" id="ARBA00023136"/>
    </source>
</evidence>
<dbReference type="InterPro" id="IPR003423">
    <property type="entry name" value="OMP_efflux"/>
</dbReference>
<evidence type="ECO:0000313" key="11">
    <source>
        <dbReference type="Proteomes" id="UP001597337"/>
    </source>
</evidence>
<protein>
    <submittedName>
        <fullName evidence="10">TolC family outer membrane protein</fullName>
    </submittedName>
</protein>
<evidence type="ECO:0000256" key="9">
    <source>
        <dbReference type="SAM" id="MobiDB-lite"/>
    </source>
</evidence>
<reference evidence="11" key="1">
    <citation type="journal article" date="2019" name="Int. J. Syst. Evol. Microbiol.">
        <title>The Global Catalogue of Microorganisms (GCM) 10K type strain sequencing project: providing services to taxonomists for standard genome sequencing and annotation.</title>
        <authorList>
            <consortium name="The Broad Institute Genomics Platform"/>
            <consortium name="The Broad Institute Genome Sequencing Center for Infectious Disease"/>
            <person name="Wu L."/>
            <person name="Ma J."/>
        </authorList>
    </citation>
    <scope>NUCLEOTIDE SEQUENCE [LARGE SCALE GENOMIC DNA]</scope>
    <source>
        <strain evidence="11">KACC 12597</strain>
    </source>
</reference>
<keyword evidence="7" id="KW-0998">Cell outer membrane</keyword>
<keyword evidence="6" id="KW-0472">Membrane</keyword>
<dbReference type="Proteomes" id="UP001597337">
    <property type="component" value="Unassembled WGS sequence"/>
</dbReference>
<keyword evidence="8" id="KW-0175">Coiled coil</keyword>
<evidence type="ECO:0000256" key="5">
    <source>
        <dbReference type="ARBA" id="ARBA00022692"/>
    </source>
</evidence>
<keyword evidence="5" id="KW-0812">Transmembrane</keyword>
<dbReference type="SUPFAM" id="SSF56954">
    <property type="entry name" value="Outer membrane efflux proteins (OEP)"/>
    <property type="match status" value="1"/>
</dbReference>
<evidence type="ECO:0000256" key="2">
    <source>
        <dbReference type="ARBA" id="ARBA00007613"/>
    </source>
</evidence>
<dbReference type="InterPro" id="IPR051906">
    <property type="entry name" value="TolC-like"/>
</dbReference>
<comment type="caution">
    <text evidence="10">The sequence shown here is derived from an EMBL/GenBank/DDBJ whole genome shotgun (WGS) entry which is preliminary data.</text>
</comment>
<dbReference type="PANTHER" id="PTHR30026:SF20">
    <property type="entry name" value="OUTER MEMBRANE PROTEIN TOLC"/>
    <property type="match status" value="1"/>
</dbReference>
<dbReference type="Gene3D" id="1.20.1600.10">
    <property type="entry name" value="Outer membrane efflux proteins (OEP)"/>
    <property type="match status" value="1"/>
</dbReference>
<comment type="similarity">
    <text evidence="2">Belongs to the outer membrane factor (OMF) (TC 1.B.17) family.</text>
</comment>
<feature type="coiled-coil region" evidence="8">
    <location>
        <begin position="145"/>
        <end position="172"/>
    </location>
</feature>
<dbReference type="InterPro" id="IPR010130">
    <property type="entry name" value="T1SS_OMP_TolC"/>
</dbReference>
<evidence type="ECO:0000256" key="3">
    <source>
        <dbReference type="ARBA" id="ARBA00022448"/>
    </source>
</evidence>
<dbReference type="EMBL" id="JBHUHX010000021">
    <property type="protein sequence ID" value="MFD2112200.1"/>
    <property type="molecule type" value="Genomic_DNA"/>
</dbReference>
<dbReference type="NCBIfam" id="TIGR01844">
    <property type="entry name" value="type_I_sec_TolC"/>
    <property type="match status" value="1"/>
</dbReference>
<keyword evidence="3" id="KW-0813">Transport</keyword>
<gene>
    <name evidence="10" type="ORF">ACFSJC_10155</name>
</gene>
<accession>A0ABW4Y869</accession>
<keyword evidence="4" id="KW-1134">Transmembrane beta strand</keyword>
<dbReference type="Pfam" id="PF02321">
    <property type="entry name" value="OEP"/>
    <property type="match status" value="2"/>
</dbReference>
<evidence type="ECO:0000256" key="8">
    <source>
        <dbReference type="SAM" id="Coils"/>
    </source>
</evidence>
<comment type="subcellular location">
    <subcellularLocation>
        <location evidence="1">Cell outer membrane</location>
    </subcellularLocation>
</comment>
<evidence type="ECO:0000256" key="4">
    <source>
        <dbReference type="ARBA" id="ARBA00022452"/>
    </source>
</evidence>
<keyword evidence="11" id="KW-1185">Reference proteome</keyword>